<evidence type="ECO:0000313" key="4">
    <source>
        <dbReference type="Proteomes" id="UP000294530"/>
    </source>
</evidence>
<reference evidence="3 4" key="1">
    <citation type="journal article" date="2021" name="Genome Biol.">
        <title>AFLAP: assembly-free linkage analysis pipeline using k-mers from genome sequencing data.</title>
        <authorList>
            <person name="Fletcher K."/>
            <person name="Zhang L."/>
            <person name="Gil J."/>
            <person name="Han R."/>
            <person name="Cavanaugh K."/>
            <person name="Michelmore R."/>
        </authorList>
    </citation>
    <scope>NUCLEOTIDE SEQUENCE [LARGE SCALE GENOMIC DNA]</scope>
    <source>
        <strain evidence="3 4">SF5</strain>
    </source>
</reference>
<evidence type="ECO:0000313" key="3">
    <source>
        <dbReference type="EMBL" id="TDH66828.1"/>
    </source>
</evidence>
<dbReference type="AlphaFoldDB" id="A0A976FHE8"/>
<dbReference type="InterPro" id="IPR001680">
    <property type="entry name" value="WD40_rpt"/>
</dbReference>
<dbReference type="PANTHER" id="PTHR19857">
    <property type="entry name" value="MITOCHONDRIAL DIVISION PROTEIN 1-RELATED"/>
    <property type="match status" value="1"/>
</dbReference>
<gene>
    <name evidence="3" type="ORF">CCR75_003107</name>
</gene>
<dbReference type="InterPro" id="IPR051179">
    <property type="entry name" value="WD_repeat_multifunction"/>
</dbReference>
<dbReference type="Gene3D" id="2.130.10.10">
    <property type="entry name" value="YVTN repeat-like/Quinoprotein amine dehydrogenase"/>
    <property type="match status" value="1"/>
</dbReference>
<keyword evidence="2" id="KW-0677">Repeat</keyword>
<dbReference type="GeneID" id="94346875"/>
<proteinExistence type="predicted"/>
<dbReference type="Proteomes" id="UP000294530">
    <property type="component" value="Unassembled WGS sequence"/>
</dbReference>
<dbReference type="InterPro" id="IPR015943">
    <property type="entry name" value="WD40/YVTN_repeat-like_dom_sf"/>
</dbReference>
<dbReference type="RefSeq" id="XP_067816327.1">
    <property type="nucleotide sequence ID" value="XM_067961204.1"/>
</dbReference>
<comment type="caution">
    <text evidence="3">The sequence shown here is derived from an EMBL/GenBank/DDBJ whole genome shotgun (WGS) entry which is preliminary data.</text>
</comment>
<accession>A0A976FHE8</accession>
<protein>
    <submittedName>
        <fullName evidence="3">Uncharacterized protein</fullName>
    </submittedName>
</protein>
<dbReference type="InterPro" id="IPR036322">
    <property type="entry name" value="WD40_repeat_dom_sf"/>
</dbReference>
<organism evidence="3 4">
    <name type="scientific">Bremia lactucae</name>
    <name type="common">Lettuce downy mildew</name>
    <dbReference type="NCBI Taxonomy" id="4779"/>
    <lineage>
        <taxon>Eukaryota</taxon>
        <taxon>Sar</taxon>
        <taxon>Stramenopiles</taxon>
        <taxon>Oomycota</taxon>
        <taxon>Peronosporomycetes</taxon>
        <taxon>Peronosporales</taxon>
        <taxon>Peronosporaceae</taxon>
        <taxon>Bremia</taxon>
    </lineage>
</organism>
<evidence type="ECO:0000256" key="1">
    <source>
        <dbReference type="ARBA" id="ARBA00022574"/>
    </source>
</evidence>
<sequence>MKREQERITTFFQRKQTRRISVGSIDSHEGDDATTVVSISSSNKLYKAQYLLEDARGQDEPELHMNKRKALICREAREDLVGILQFRELVGCASDQRFISGRQHSRRRRKQQLVRWALSHFQRLPLKLHLSPHWEQAAGQLSTENFYASCLEFDAQGILLAAGASNGIVAIYDFDDVFHHSLNIGQKPLKNKMKETREDLNVAERKMHPIHTIFTPYEVKCIRWNPMNEDEIACSFTNRNEIYVFDLRKFPDKPYKVLKSLTQPSSGYNDFVYLHPIEITMPNSRHSKKPNIKQENIIAGDMDGAIRMWDARYPLRPVFSFLAGSLPINALVLSPNKQLIVCGNEAGMLMLLSLSNGTTYLQTYDIKHKVIPAFGSKPVPQRKASFNILDMIKPYLSAALLESVLLSSRYGSPGIISMRLVPESEAHVLCQLRNDWVVVLDYLNGSIFKLYTLNRKVVPREKLKADPSPTVLAAPPENEISRNLLPRSFRNSWLSSHRCAGTMLFDKSIMCTGIHDAASLNVIDLHQLRTIRASFPAQIYEPCKEHEAKPNEFELQAVERLDRFQISTNNIITAVTAHPNQCAVICGGENMTLQIMGVIGRNNE</sequence>
<dbReference type="KEGG" id="blac:94346875"/>
<dbReference type="SMART" id="SM00320">
    <property type="entry name" value="WD40"/>
    <property type="match status" value="5"/>
</dbReference>
<dbReference type="OrthoDB" id="10260946at2759"/>
<dbReference type="PANTHER" id="PTHR19857:SF21">
    <property type="entry name" value="ANAPHASE-PROMOTING COMPLEX SUBUNIT 4 WD40 DOMAIN-CONTAINING PROTEIN"/>
    <property type="match status" value="1"/>
</dbReference>
<keyword evidence="4" id="KW-1185">Reference proteome</keyword>
<name>A0A976FHE8_BRELC</name>
<evidence type="ECO:0000256" key="2">
    <source>
        <dbReference type="ARBA" id="ARBA00022737"/>
    </source>
</evidence>
<dbReference type="SUPFAM" id="SSF50978">
    <property type="entry name" value="WD40 repeat-like"/>
    <property type="match status" value="1"/>
</dbReference>
<dbReference type="EMBL" id="SHOA02000014">
    <property type="protein sequence ID" value="TDH66828.1"/>
    <property type="molecule type" value="Genomic_DNA"/>
</dbReference>
<keyword evidence="1" id="KW-0853">WD repeat</keyword>